<dbReference type="RefSeq" id="WP_083946444.1">
    <property type="nucleotide sequence ID" value="NZ_JAAXPI010000046.1"/>
</dbReference>
<organism evidence="1 2">
    <name type="scientific">Actinomadura latina</name>
    <dbReference type="NCBI Taxonomy" id="163603"/>
    <lineage>
        <taxon>Bacteria</taxon>
        <taxon>Bacillati</taxon>
        <taxon>Actinomycetota</taxon>
        <taxon>Actinomycetes</taxon>
        <taxon>Streptosporangiales</taxon>
        <taxon>Thermomonosporaceae</taxon>
        <taxon>Actinomadura</taxon>
    </lineage>
</organism>
<evidence type="ECO:0000313" key="1">
    <source>
        <dbReference type="EMBL" id="NKZ07016.1"/>
    </source>
</evidence>
<dbReference type="AlphaFoldDB" id="A0A846ZAJ5"/>
<keyword evidence="2" id="KW-1185">Reference proteome</keyword>
<comment type="caution">
    <text evidence="1">The sequence shown here is derived from an EMBL/GenBank/DDBJ whole genome shotgun (WGS) entry which is preliminary data.</text>
</comment>
<gene>
    <name evidence="1" type="ORF">HGB48_25225</name>
</gene>
<dbReference type="EMBL" id="JAAXPI010000046">
    <property type="protein sequence ID" value="NKZ07016.1"/>
    <property type="molecule type" value="Genomic_DNA"/>
</dbReference>
<dbReference type="Proteomes" id="UP000579250">
    <property type="component" value="Unassembled WGS sequence"/>
</dbReference>
<name>A0A846ZAJ5_9ACTN</name>
<reference evidence="1 2" key="1">
    <citation type="submission" date="2020-04" db="EMBL/GenBank/DDBJ databases">
        <title>MicrobeNet Type strains.</title>
        <authorList>
            <person name="Nicholson A.C."/>
        </authorList>
    </citation>
    <scope>NUCLEOTIDE SEQUENCE [LARGE SCALE GENOMIC DNA]</scope>
    <source>
        <strain evidence="1 2">ATCC BAA-277</strain>
    </source>
</reference>
<accession>A0A846ZAJ5</accession>
<sequence length="100" mass="10493">MATRMITETGTALGHLDRLTDALRGAGWAVEVAAPGDRLPSALVADPHMRRINESVIAAPEGTGGAWSYFYGWGERIAPCTDAAGAAATLGRVLTARRDN</sequence>
<protein>
    <submittedName>
        <fullName evidence="1">Uncharacterized protein</fullName>
    </submittedName>
</protein>
<evidence type="ECO:0000313" key="2">
    <source>
        <dbReference type="Proteomes" id="UP000579250"/>
    </source>
</evidence>
<proteinExistence type="predicted"/>